<dbReference type="AlphaFoldDB" id="W4MCX3"/>
<reference evidence="1 2" key="1">
    <citation type="journal article" date="2014" name="Nature">
        <title>An environmental bacterial taxon with a large and distinct metabolic repertoire.</title>
        <authorList>
            <person name="Wilson M.C."/>
            <person name="Mori T."/>
            <person name="Ruckert C."/>
            <person name="Uria A.R."/>
            <person name="Helf M.J."/>
            <person name="Takada K."/>
            <person name="Gernert C."/>
            <person name="Steffens U.A."/>
            <person name="Heycke N."/>
            <person name="Schmitt S."/>
            <person name="Rinke C."/>
            <person name="Helfrich E.J."/>
            <person name="Brachmann A.O."/>
            <person name="Gurgui C."/>
            <person name="Wakimoto T."/>
            <person name="Kracht M."/>
            <person name="Crusemann M."/>
            <person name="Hentschel U."/>
            <person name="Abe I."/>
            <person name="Matsunaga S."/>
            <person name="Kalinowski J."/>
            <person name="Takeyama H."/>
            <person name="Piel J."/>
        </authorList>
    </citation>
    <scope>NUCLEOTIDE SEQUENCE [LARGE SCALE GENOMIC DNA]</scope>
    <source>
        <strain evidence="2">TSY2</strain>
    </source>
</reference>
<accession>W4MCX3</accession>
<dbReference type="HOGENOM" id="CLU_3286596_0_0_7"/>
<evidence type="ECO:0000313" key="1">
    <source>
        <dbReference type="EMBL" id="ETX08189.1"/>
    </source>
</evidence>
<keyword evidence="2" id="KW-1185">Reference proteome</keyword>
<dbReference type="EMBL" id="AZHX01000279">
    <property type="protein sequence ID" value="ETX08189.1"/>
    <property type="molecule type" value="Genomic_DNA"/>
</dbReference>
<gene>
    <name evidence="1" type="ORF">ETSY2_06835</name>
</gene>
<name>W4MCX3_9BACT</name>
<protein>
    <submittedName>
        <fullName evidence="1">Uncharacterized protein</fullName>
    </submittedName>
</protein>
<comment type="caution">
    <text evidence="1">The sequence shown here is derived from an EMBL/GenBank/DDBJ whole genome shotgun (WGS) entry which is preliminary data.</text>
</comment>
<organism evidence="1 2">
    <name type="scientific">Candidatus Entotheonella gemina</name>
    <dbReference type="NCBI Taxonomy" id="1429439"/>
    <lineage>
        <taxon>Bacteria</taxon>
        <taxon>Pseudomonadati</taxon>
        <taxon>Nitrospinota/Tectimicrobiota group</taxon>
        <taxon>Candidatus Tectimicrobiota</taxon>
        <taxon>Candidatus Entotheonellia</taxon>
        <taxon>Candidatus Entotheonellales</taxon>
        <taxon>Candidatus Entotheonellaceae</taxon>
        <taxon>Candidatus Entotheonella</taxon>
    </lineage>
</organism>
<proteinExistence type="predicted"/>
<sequence>MLRIGMRSFLQNIDHQNKLFGYSQPDDCHKDNAPLFFPYF</sequence>
<dbReference type="Proteomes" id="UP000019140">
    <property type="component" value="Unassembled WGS sequence"/>
</dbReference>
<evidence type="ECO:0000313" key="2">
    <source>
        <dbReference type="Proteomes" id="UP000019140"/>
    </source>
</evidence>